<evidence type="ECO:0000313" key="2">
    <source>
        <dbReference type="Proteomes" id="UP001194696"/>
    </source>
</evidence>
<comment type="caution">
    <text evidence="1">The sequence shown here is derived from an EMBL/GenBank/DDBJ whole genome shotgun (WGS) entry which is preliminary data.</text>
</comment>
<dbReference type="InterPro" id="IPR032675">
    <property type="entry name" value="LRR_dom_sf"/>
</dbReference>
<sequence length="625" mass="72098">MSPNFNNPSVRVVRIFELATPIGNLLSHEDRLCCVKVSKDWNQAFIPSLYYSLNDRKGAWPRILKAHDDPETNNGQDRAWILDLFKKYGYHIRHLDTQWQVIVDAAYLGQTCKQLRSLTADNFVSSYTTKEMAEYEQIEEEGELTYQDRIVPAETGDFLSLEFVGDVFRPVVAGWRTLEQQEGGWYTSQHFWLLVRENPGLTSLMLGWNLRELFDISPEYVYTALAALPQLTFLDNRLDSVELDRVLESCPRLQTYRSYSTSGFRCFVGHEWPSLQTLSLDWSIDDQELIRLLKSLTGLLHLRLGAISYESDDCTNVGQLLGNRCSGLKTLCLLNPSHYGYEWLGKMVLPWLPGLLEYSGSELSPHVARGLALHCKRFQAYLQTSVQASTHEPYGPHPIQNSFRHLMETCFDLRELDGVRHRIDMEDFERNEWVCSDLEKIRCQFVGFSRLTASDEAALEESVAGERVDEELKERQRASWQQHQAVYNRLSVFTRLRVLDLGYEFRELSLIGISRSDREYAYRDSNLAQPVANTMELSLASGLGRLEGLKDLEVFGFEGVDHRIGKPELEWMAVHWPKLKVMRGLQEDDVPGEKYRAEKTVLREYMQMLRPDVKHEAGPRSSSRL</sequence>
<keyword evidence="2" id="KW-1185">Reference proteome</keyword>
<protein>
    <recommendedName>
        <fullName evidence="3">F-box domain-containing protein</fullName>
    </recommendedName>
</protein>
<evidence type="ECO:0000313" key="1">
    <source>
        <dbReference type="EMBL" id="KAG0298911.1"/>
    </source>
</evidence>
<dbReference type="Proteomes" id="UP001194696">
    <property type="component" value="Unassembled WGS sequence"/>
</dbReference>
<name>A0ABQ7KJ07_9FUNG</name>
<proteinExistence type="predicted"/>
<reference evidence="1 2" key="1">
    <citation type="journal article" date="2020" name="Fungal Divers.">
        <title>Resolving the Mortierellaceae phylogeny through synthesis of multi-gene phylogenetics and phylogenomics.</title>
        <authorList>
            <person name="Vandepol N."/>
            <person name="Liber J."/>
            <person name="Desiro A."/>
            <person name="Na H."/>
            <person name="Kennedy M."/>
            <person name="Barry K."/>
            <person name="Grigoriev I.V."/>
            <person name="Miller A.N."/>
            <person name="O'Donnell K."/>
            <person name="Stajich J.E."/>
            <person name="Bonito G."/>
        </authorList>
    </citation>
    <scope>NUCLEOTIDE SEQUENCE [LARGE SCALE GENOMIC DNA]</scope>
    <source>
        <strain evidence="1 2">AD045</strain>
    </source>
</reference>
<gene>
    <name evidence="1" type="ORF">BGZ96_004218</name>
</gene>
<dbReference type="EMBL" id="JAAAIM010000002">
    <property type="protein sequence ID" value="KAG0298911.1"/>
    <property type="molecule type" value="Genomic_DNA"/>
</dbReference>
<dbReference type="Gene3D" id="3.80.10.10">
    <property type="entry name" value="Ribonuclease Inhibitor"/>
    <property type="match status" value="1"/>
</dbReference>
<evidence type="ECO:0008006" key="3">
    <source>
        <dbReference type="Google" id="ProtNLM"/>
    </source>
</evidence>
<accession>A0ABQ7KJ07</accession>
<organism evidence="1 2">
    <name type="scientific">Linnemannia gamsii</name>
    <dbReference type="NCBI Taxonomy" id="64522"/>
    <lineage>
        <taxon>Eukaryota</taxon>
        <taxon>Fungi</taxon>
        <taxon>Fungi incertae sedis</taxon>
        <taxon>Mucoromycota</taxon>
        <taxon>Mortierellomycotina</taxon>
        <taxon>Mortierellomycetes</taxon>
        <taxon>Mortierellales</taxon>
        <taxon>Mortierellaceae</taxon>
        <taxon>Linnemannia</taxon>
    </lineage>
</organism>
<dbReference type="SUPFAM" id="SSF52047">
    <property type="entry name" value="RNI-like"/>
    <property type="match status" value="1"/>
</dbReference>